<dbReference type="EMBL" id="CAJNOO010000725">
    <property type="protein sequence ID" value="CAF1019600.1"/>
    <property type="molecule type" value="Genomic_DNA"/>
</dbReference>
<evidence type="ECO:0000313" key="6">
    <source>
        <dbReference type="EMBL" id="CAF1397131.1"/>
    </source>
</evidence>
<dbReference type="Proteomes" id="UP000663889">
    <property type="component" value="Unassembled WGS sequence"/>
</dbReference>
<proteinExistence type="inferred from homology"/>
<dbReference type="Proteomes" id="UP000663870">
    <property type="component" value="Unassembled WGS sequence"/>
</dbReference>
<reference evidence="5" key="1">
    <citation type="submission" date="2021-02" db="EMBL/GenBank/DDBJ databases">
        <authorList>
            <person name="Nowell W R."/>
        </authorList>
    </citation>
    <scope>NUCLEOTIDE SEQUENCE</scope>
</reference>
<gene>
    <name evidence="7" type="ORF">FNK824_LOCUS1240</name>
    <name evidence="6" type="ORF">JXQ802_LOCUS34522</name>
    <name evidence="8" type="ORF">OTI717_LOCUS15031</name>
    <name evidence="5" type="ORF">PYM288_LOCUS24338</name>
    <name evidence="3" type="ORF">RFH988_LOCUS15133</name>
    <name evidence="4" type="ORF">SEV965_LOCUS16387</name>
</gene>
<dbReference type="InterPro" id="IPR051017">
    <property type="entry name" value="Aldolase-II_Adducin_sf"/>
</dbReference>
<dbReference type="GO" id="GO:0014069">
    <property type="term" value="C:postsynaptic density"/>
    <property type="evidence" value="ECO:0007669"/>
    <property type="project" value="TreeGrafter"/>
</dbReference>
<dbReference type="EMBL" id="CAJNOH010001215">
    <property type="protein sequence ID" value="CAF1190917.1"/>
    <property type="molecule type" value="Genomic_DNA"/>
</dbReference>
<comment type="caution">
    <text evidence="5">The sequence shown here is derived from an EMBL/GenBank/DDBJ whole genome shotgun (WGS) entry which is preliminary data.</text>
</comment>
<dbReference type="SUPFAM" id="SSF53639">
    <property type="entry name" value="AraD/HMP-PK domain-like"/>
    <property type="match status" value="1"/>
</dbReference>
<dbReference type="OrthoDB" id="3238794at2759"/>
<dbReference type="PANTHER" id="PTHR10672:SF3">
    <property type="entry name" value="PROTEIN HU-LI TAI SHAO"/>
    <property type="match status" value="1"/>
</dbReference>
<evidence type="ECO:0000256" key="1">
    <source>
        <dbReference type="ARBA" id="ARBA00006274"/>
    </source>
</evidence>
<dbReference type="EMBL" id="CAJNOU010000895">
    <property type="protein sequence ID" value="CAF1111153.1"/>
    <property type="molecule type" value="Genomic_DNA"/>
</dbReference>
<dbReference type="GO" id="GO:0005856">
    <property type="term" value="C:cytoskeleton"/>
    <property type="evidence" value="ECO:0007669"/>
    <property type="project" value="TreeGrafter"/>
</dbReference>
<dbReference type="GO" id="GO:0005886">
    <property type="term" value="C:plasma membrane"/>
    <property type="evidence" value="ECO:0007669"/>
    <property type="project" value="UniProtKB-SubCell"/>
</dbReference>
<dbReference type="Proteomes" id="UP000663823">
    <property type="component" value="Unassembled WGS sequence"/>
</dbReference>
<dbReference type="GO" id="GO:0051015">
    <property type="term" value="F:actin filament binding"/>
    <property type="evidence" value="ECO:0007669"/>
    <property type="project" value="TreeGrafter"/>
</dbReference>
<organism evidence="5 9">
    <name type="scientific">Rotaria sordida</name>
    <dbReference type="NCBI Taxonomy" id="392033"/>
    <lineage>
        <taxon>Eukaryota</taxon>
        <taxon>Metazoa</taxon>
        <taxon>Spiralia</taxon>
        <taxon>Gnathifera</taxon>
        <taxon>Rotifera</taxon>
        <taxon>Eurotatoria</taxon>
        <taxon>Bdelloidea</taxon>
        <taxon>Philodinida</taxon>
        <taxon>Philodinidae</taxon>
        <taxon>Rotaria</taxon>
    </lineage>
</organism>
<evidence type="ECO:0000313" key="9">
    <source>
        <dbReference type="Proteomes" id="UP000663854"/>
    </source>
</evidence>
<dbReference type="EMBL" id="CAJOAX010001730">
    <property type="protein sequence ID" value="CAF3741266.1"/>
    <property type="molecule type" value="Genomic_DNA"/>
</dbReference>
<accession>A0A814VME7</accession>
<dbReference type="EMBL" id="CAJOBE010000061">
    <property type="protein sequence ID" value="CAF3556736.1"/>
    <property type="molecule type" value="Genomic_DNA"/>
</dbReference>
<dbReference type="Proteomes" id="UP000663874">
    <property type="component" value="Unassembled WGS sequence"/>
</dbReference>
<dbReference type="AlphaFoldDB" id="A0A814VME7"/>
<evidence type="ECO:0000259" key="2">
    <source>
        <dbReference type="SMART" id="SM01007"/>
    </source>
</evidence>
<sequence length="344" mass="38054">MPGEGDNQSTINEHSSKILLNSSEFHNELINLLINEENKESLETLSNLLLPITKLDATTCKGPVLPVNDIRGIDSRTYAKNERYLRCKLASLYRVMDLYGWNYGTCYNHISVRVNNSTDQFLIKPIGLAFHEITGSSLVKIDSNGSIIDRGSTTFGINALSFSLYSSIYKHRPDINCIIHIQTPAVTAVSAMKCGLLSLSQESLICGQTSTYLIQIDLTTNHLSLDKNIQQSTAKVLILPNYGMLACGTTVEEAWHITFHLILACESQLRAVSMGIDNLILPSDNSAKQVTDTVSTGGGGVNTSDTKWSVGELEWSTLMIVLDRAGYHTGYIYREPLIRFIDKN</sequence>
<protein>
    <recommendedName>
        <fullName evidence="2">Class II aldolase/adducin N-terminal domain-containing protein</fullName>
    </recommendedName>
</protein>
<dbReference type="Gene3D" id="3.40.225.10">
    <property type="entry name" value="Class II aldolase/adducin N-terminal domain"/>
    <property type="match status" value="1"/>
</dbReference>
<evidence type="ECO:0000313" key="10">
    <source>
        <dbReference type="Proteomes" id="UP000663870"/>
    </source>
</evidence>
<evidence type="ECO:0000313" key="3">
    <source>
        <dbReference type="EMBL" id="CAF1019600.1"/>
    </source>
</evidence>
<comment type="similarity">
    <text evidence="1">Belongs to the aldolase class II family. Adducin subfamily.</text>
</comment>
<dbReference type="Proteomes" id="UP000663854">
    <property type="component" value="Unassembled WGS sequence"/>
</dbReference>
<dbReference type="PANTHER" id="PTHR10672">
    <property type="entry name" value="ADDUCIN"/>
    <property type="match status" value="1"/>
</dbReference>
<dbReference type="Pfam" id="PF00596">
    <property type="entry name" value="Aldolase_II"/>
    <property type="match status" value="1"/>
</dbReference>
<evidence type="ECO:0000313" key="8">
    <source>
        <dbReference type="EMBL" id="CAF3741266.1"/>
    </source>
</evidence>
<keyword evidence="10" id="KW-1185">Reference proteome</keyword>
<evidence type="ECO:0000313" key="5">
    <source>
        <dbReference type="EMBL" id="CAF1190917.1"/>
    </source>
</evidence>
<evidence type="ECO:0000313" key="4">
    <source>
        <dbReference type="EMBL" id="CAF1111153.1"/>
    </source>
</evidence>
<name>A0A814VME7_9BILA</name>
<dbReference type="InterPro" id="IPR001303">
    <property type="entry name" value="Aldolase_II/adducin_N"/>
</dbReference>
<dbReference type="Proteomes" id="UP000663882">
    <property type="component" value="Unassembled WGS sequence"/>
</dbReference>
<dbReference type="EMBL" id="CAJNOL010001646">
    <property type="protein sequence ID" value="CAF1397131.1"/>
    <property type="molecule type" value="Genomic_DNA"/>
</dbReference>
<evidence type="ECO:0000313" key="7">
    <source>
        <dbReference type="EMBL" id="CAF3556736.1"/>
    </source>
</evidence>
<feature type="domain" description="Class II aldolase/adducin N-terminal" evidence="2">
    <location>
        <begin position="87"/>
        <end position="269"/>
    </location>
</feature>
<dbReference type="SMART" id="SM01007">
    <property type="entry name" value="Aldolase_II"/>
    <property type="match status" value="1"/>
</dbReference>
<dbReference type="InterPro" id="IPR036409">
    <property type="entry name" value="Aldolase_II/adducin_N_sf"/>
</dbReference>